<dbReference type="Proteomes" id="UP000655751">
    <property type="component" value="Unassembled WGS sequence"/>
</dbReference>
<keyword evidence="1" id="KW-0732">Signal</keyword>
<comment type="caution">
    <text evidence="2">The sequence shown here is derived from an EMBL/GenBank/DDBJ whole genome shotgun (WGS) entry which is preliminary data.</text>
</comment>
<evidence type="ECO:0008006" key="4">
    <source>
        <dbReference type="Google" id="ProtNLM"/>
    </source>
</evidence>
<sequence>MIKLCGAARLGAMIMAAGVVIVAGCGSNDDSMGATETAPLSTAREQLLLTEQEFPAGAKREEVSIADLLEVAEFAAEALEGVPVTPPDCARIGQEDRDQTKDLLAQSAVVGAKDERSGAVYTETIAGSAADLSRISADNQACSEVTMTHVDEGGTTTYLTKVEALTVPAALKGIEAIVYRTTSISTYGERKPSTSIDYTGHAVLRGVTVSLHVSSERDAPNESSFTKLFTDAVDKVRKAA</sequence>
<dbReference type="PROSITE" id="PS51257">
    <property type="entry name" value="PROKAR_LIPOPROTEIN"/>
    <property type="match status" value="1"/>
</dbReference>
<evidence type="ECO:0000313" key="2">
    <source>
        <dbReference type="EMBL" id="MBH0781427.1"/>
    </source>
</evidence>
<dbReference type="RefSeq" id="WP_196153705.1">
    <property type="nucleotide sequence ID" value="NZ_JADMLG010000024.1"/>
</dbReference>
<dbReference type="AlphaFoldDB" id="A0A931IK10"/>
<gene>
    <name evidence="2" type="ORF">IT779_34670</name>
</gene>
<organism evidence="2 3">
    <name type="scientific">Nocardia bovistercoris</name>
    <dbReference type="NCBI Taxonomy" id="2785916"/>
    <lineage>
        <taxon>Bacteria</taxon>
        <taxon>Bacillati</taxon>
        <taxon>Actinomycetota</taxon>
        <taxon>Actinomycetes</taxon>
        <taxon>Mycobacteriales</taxon>
        <taxon>Nocardiaceae</taxon>
        <taxon>Nocardia</taxon>
    </lineage>
</organism>
<protein>
    <recommendedName>
        <fullName evidence="4">Lipoprotein</fullName>
    </recommendedName>
</protein>
<feature type="chain" id="PRO_5039218809" description="Lipoprotein" evidence="1">
    <location>
        <begin position="23"/>
        <end position="240"/>
    </location>
</feature>
<evidence type="ECO:0000256" key="1">
    <source>
        <dbReference type="SAM" id="SignalP"/>
    </source>
</evidence>
<keyword evidence="3" id="KW-1185">Reference proteome</keyword>
<proteinExistence type="predicted"/>
<reference evidence="2" key="1">
    <citation type="submission" date="2020-11" db="EMBL/GenBank/DDBJ databases">
        <title>Nocardia NEAU-351.nov., a novel actinomycete isolated from the cow dung.</title>
        <authorList>
            <person name="Zhang X."/>
        </authorList>
    </citation>
    <scope>NUCLEOTIDE SEQUENCE</scope>
    <source>
        <strain evidence="2">NEAU-351</strain>
    </source>
</reference>
<dbReference type="EMBL" id="JADMLG010000024">
    <property type="protein sequence ID" value="MBH0781427.1"/>
    <property type="molecule type" value="Genomic_DNA"/>
</dbReference>
<feature type="signal peptide" evidence="1">
    <location>
        <begin position="1"/>
        <end position="22"/>
    </location>
</feature>
<evidence type="ECO:0000313" key="3">
    <source>
        <dbReference type="Proteomes" id="UP000655751"/>
    </source>
</evidence>
<accession>A0A931IK10</accession>
<name>A0A931IK10_9NOCA</name>